<evidence type="ECO:0000313" key="3">
    <source>
        <dbReference type="Proteomes" id="UP000015346"/>
    </source>
</evidence>
<dbReference type="HOGENOM" id="CLU_3405214_0_0_5"/>
<protein>
    <submittedName>
        <fullName evidence="2">Uncharacterized protein</fullName>
    </submittedName>
</protein>
<name>S9S905_9RHOB</name>
<keyword evidence="3" id="KW-1185">Reference proteome</keyword>
<feature type="region of interest" description="Disordered" evidence="1">
    <location>
        <begin position="1"/>
        <end position="20"/>
    </location>
</feature>
<evidence type="ECO:0000256" key="1">
    <source>
        <dbReference type="SAM" id="MobiDB-lite"/>
    </source>
</evidence>
<organism evidence="2 3">
    <name type="scientific">Rubellimicrobium thermophilum DSM 16684</name>
    <dbReference type="NCBI Taxonomy" id="1123069"/>
    <lineage>
        <taxon>Bacteria</taxon>
        <taxon>Pseudomonadati</taxon>
        <taxon>Pseudomonadota</taxon>
        <taxon>Alphaproteobacteria</taxon>
        <taxon>Rhodobacterales</taxon>
        <taxon>Roseobacteraceae</taxon>
        <taxon>Rubellimicrobium</taxon>
    </lineage>
</organism>
<gene>
    <name evidence="2" type="ORF">ruthe_03211</name>
</gene>
<comment type="caution">
    <text evidence="2">The sequence shown here is derived from an EMBL/GenBank/DDBJ whole genome shotgun (WGS) entry which is preliminary data.</text>
</comment>
<accession>S9S905</accession>
<proteinExistence type="predicted"/>
<dbReference type="EMBL" id="AOLV01000039">
    <property type="protein sequence ID" value="EPX82749.1"/>
    <property type="molecule type" value="Genomic_DNA"/>
</dbReference>
<feature type="compositionally biased region" description="Pro residues" evidence="1">
    <location>
        <begin position="1"/>
        <end position="16"/>
    </location>
</feature>
<dbReference type="Proteomes" id="UP000015346">
    <property type="component" value="Unassembled WGS sequence"/>
</dbReference>
<sequence>MPPSSRPVASRPPPPLTAERIRAAAQDYLA</sequence>
<dbReference type="AlphaFoldDB" id="S9S905"/>
<reference evidence="2 3" key="1">
    <citation type="journal article" date="2013" name="Stand. Genomic Sci.">
        <title>Genome sequence of the reddish-pigmented Rubellimicrobium thermophilum type strain (DSM 16684(T)), a member of the Roseobacter clade.</title>
        <authorList>
            <person name="Fiebig A."/>
            <person name="Riedel T."/>
            <person name="Gronow S."/>
            <person name="Petersen J."/>
            <person name="Klenk H.P."/>
            <person name="Goker M."/>
        </authorList>
    </citation>
    <scope>NUCLEOTIDE SEQUENCE [LARGE SCALE GENOMIC DNA]</scope>
    <source>
        <strain evidence="2 3">DSM 16684</strain>
    </source>
</reference>
<evidence type="ECO:0000313" key="2">
    <source>
        <dbReference type="EMBL" id="EPX82749.1"/>
    </source>
</evidence>